<dbReference type="Gene3D" id="3.30.450.20">
    <property type="entry name" value="PAS domain"/>
    <property type="match status" value="2"/>
</dbReference>
<dbReference type="SMART" id="SM00388">
    <property type="entry name" value="HisKA"/>
    <property type="match status" value="1"/>
</dbReference>
<keyword evidence="8" id="KW-0418">Kinase</keyword>
<dbReference type="InterPro" id="IPR006189">
    <property type="entry name" value="CHASE_dom"/>
</dbReference>
<dbReference type="InterPro" id="IPR005467">
    <property type="entry name" value="His_kinase_dom"/>
</dbReference>
<evidence type="ECO:0000256" key="16">
    <source>
        <dbReference type="SAM" id="Coils"/>
    </source>
</evidence>
<evidence type="ECO:0000256" key="11">
    <source>
        <dbReference type="ARBA" id="ARBA00023012"/>
    </source>
</evidence>
<keyword evidence="5" id="KW-0808">Transferase</keyword>
<dbReference type="InterPro" id="IPR042240">
    <property type="entry name" value="CHASE_sf"/>
</dbReference>
<dbReference type="Gene3D" id="1.10.287.130">
    <property type="match status" value="1"/>
</dbReference>
<dbReference type="Gene3D" id="3.30.450.350">
    <property type="entry name" value="CHASE domain"/>
    <property type="match status" value="1"/>
</dbReference>
<feature type="modified residue" description="4-aspartylphosphate" evidence="15">
    <location>
        <position position="905"/>
    </location>
</feature>
<dbReference type="InterPro" id="IPR000700">
    <property type="entry name" value="PAS-assoc_C"/>
</dbReference>
<dbReference type="PROSITE" id="PS50112">
    <property type="entry name" value="PAS"/>
    <property type="match status" value="1"/>
</dbReference>
<dbReference type="SMART" id="SM00387">
    <property type="entry name" value="HATPase_c"/>
    <property type="match status" value="1"/>
</dbReference>
<dbReference type="PROSITE" id="PS50109">
    <property type="entry name" value="HIS_KIN"/>
    <property type="match status" value="1"/>
</dbReference>
<dbReference type="SMART" id="SM00086">
    <property type="entry name" value="PAC"/>
    <property type="match status" value="2"/>
</dbReference>
<proteinExistence type="predicted"/>
<dbReference type="CDD" id="cd00130">
    <property type="entry name" value="PAS"/>
    <property type="match status" value="2"/>
</dbReference>
<dbReference type="InterPro" id="IPR001610">
    <property type="entry name" value="PAC"/>
</dbReference>
<dbReference type="SMART" id="SM01079">
    <property type="entry name" value="CHASE"/>
    <property type="match status" value="1"/>
</dbReference>
<dbReference type="InterPro" id="IPR003594">
    <property type="entry name" value="HATPase_dom"/>
</dbReference>
<dbReference type="GO" id="GO:0016020">
    <property type="term" value="C:membrane"/>
    <property type="evidence" value="ECO:0007669"/>
    <property type="project" value="UniProtKB-SubCell"/>
</dbReference>
<evidence type="ECO:0000256" key="4">
    <source>
        <dbReference type="ARBA" id="ARBA00022553"/>
    </source>
</evidence>
<dbReference type="PANTHER" id="PTHR45339">
    <property type="entry name" value="HYBRID SIGNAL TRANSDUCTION HISTIDINE KINASE J"/>
    <property type="match status" value="1"/>
</dbReference>
<dbReference type="PANTHER" id="PTHR45339:SF1">
    <property type="entry name" value="HYBRID SIGNAL TRANSDUCTION HISTIDINE KINASE J"/>
    <property type="match status" value="1"/>
</dbReference>
<dbReference type="Proteomes" id="UP000283063">
    <property type="component" value="Chromosome"/>
</dbReference>
<gene>
    <name evidence="22" type="ORF">EBB79_05145</name>
</gene>
<feature type="domain" description="CHASE" evidence="21">
    <location>
        <begin position="113"/>
        <end position="253"/>
    </location>
</feature>
<evidence type="ECO:0000256" key="9">
    <source>
        <dbReference type="ARBA" id="ARBA00022840"/>
    </source>
</evidence>
<dbReference type="NCBIfam" id="TIGR00229">
    <property type="entry name" value="sensory_box"/>
    <property type="match status" value="1"/>
</dbReference>
<dbReference type="FunFam" id="3.30.565.10:FF:000010">
    <property type="entry name" value="Sensor histidine kinase RcsC"/>
    <property type="match status" value="1"/>
</dbReference>
<dbReference type="InterPro" id="IPR013655">
    <property type="entry name" value="PAS_fold_3"/>
</dbReference>
<feature type="domain" description="PAS" evidence="19">
    <location>
        <begin position="470"/>
        <end position="514"/>
    </location>
</feature>
<dbReference type="SUPFAM" id="SSF55785">
    <property type="entry name" value="PYP-like sensor domain (PAS domain)"/>
    <property type="match status" value="2"/>
</dbReference>
<evidence type="ECO:0000256" key="3">
    <source>
        <dbReference type="ARBA" id="ARBA00012438"/>
    </source>
</evidence>
<dbReference type="CDD" id="cd00082">
    <property type="entry name" value="HisKA"/>
    <property type="match status" value="1"/>
</dbReference>
<dbReference type="GO" id="GO:0000155">
    <property type="term" value="F:phosphorelay sensor kinase activity"/>
    <property type="evidence" value="ECO:0007669"/>
    <property type="project" value="InterPro"/>
</dbReference>
<dbReference type="InterPro" id="IPR036890">
    <property type="entry name" value="HATPase_C_sf"/>
</dbReference>
<evidence type="ECO:0000313" key="22">
    <source>
        <dbReference type="EMBL" id="AZV77333.1"/>
    </source>
</evidence>
<dbReference type="Gene3D" id="3.40.50.2300">
    <property type="match status" value="1"/>
</dbReference>
<dbReference type="SUPFAM" id="SSF47384">
    <property type="entry name" value="Homodimeric domain of signal transducing histidine kinase"/>
    <property type="match status" value="1"/>
</dbReference>
<dbReference type="SUPFAM" id="SSF52172">
    <property type="entry name" value="CheY-like"/>
    <property type="match status" value="1"/>
</dbReference>
<dbReference type="EMBL" id="CP033219">
    <property type="protein sequence ID" value="AZV77333.1"/>
    <property type="molecule type" value="Genomic_DNA"/>
</dbReference>
<evidence type="ECO:0000256" key="13">
    <source>
        <dbReference type="ARBA" id="ARBA00064003"/>
    </source>
</evidence>
<keyword evidence="12" id="KW-0472">Membrane</keyword>
<dbReference type="GO" id="GO:0005524">
    <property type="term" value="F:ATP binding"/>
    <property type="evidence" value="ECO:0007669"/>
    <property type="project" value="UniProtKB-KW"/>
</dbReference>
<dbReference type="PRINTS" id="PR00344">
    <property type="entry name" value="BCTRLSENSOR"/>
</dbReference>
<keyword evidence="10" id="KW-1133">Transmembrane helix</keyword>
<evidence type="ECO:0000313" key="23">
    <source>
        <dbReference type="Proteomes" id="UP000283063"/>
    </source>
</evidence>
<dbReference type="PROSITE" id="PS50110">
    <property type="entry name" value="RESPONSE_REGULATORY"/>
    <property type="match status" value="1"/>
</dbReference>
<accession>A0A3T0MZY8</accession>
<reference evidence="22 23" key="1">
    <citation type="submission" date="2018-10" db="EMBL/GenBank/DDBJ databases">
        <title>Parasedimentitalea marina sp. nov., a psychrophilic bacterium isolated from deep seawater of the New Britain Trench.</title>
        <authorList>
            <person name="Cao J."/>
        </authorList>
    </citation>
    <scope>NUCLEOTIDE SEQUENCE [LARGE SCALE GENOMIC DNA]</scope>
    <source>
        <strain evidence="22 23">W43</strain>
    </source>
</reference>
<keyword evidence="16" id="KW-0175">Coiled coil</keyword>
<evidence type="ECO:0000256" key="1">
    <source>
        <dbReference type="ARBA" id="ARBA00000085"/>
    </source>
</evidence>
<evidence type="ECO:0000256" key="12">
    <source>
        <dbReference type="ARBA" id="ARBA00023136"/>
    </source>
</evidence>
<evidence type="ECO:0000256" key="7">
    <source>
        <dbReference type="ARBA" id="ARBA00022741"/>
    </source>
</evidence>
<dbReference type="Gene3D" id="2.10.70.100">
    <property type="match status" value="1"/>
</dbReference>
<keyword evidence="4 15" id="KW-0597">Phosphoprotein</keyword>
<dbReference type="InterPro" id="IPR001789">
    <property type="entry name" value="Sig_transdc_resp-reg_receiver"/>
</dbReference>
<evidence type="ECO:0000259" key="18">
    <source>
        <dbReference type="PROSITE" id="PS50110"/>
    </source>
</evidence>
<dbReference type="RefSeq" id="WP_127747888.1">
    <property type="nucleotide sequence ID" value="NZ_CP033219.1"/>
</dbReference>
<protein>
    <recommendedName>
        <fullName evidence="14">Sensory/regulatory protein RpfC</fullName>
        <ecNumber evidence="3">2.7.13.3</ecNumber>
    </recommendedName>
</protein>
<dbReference type="OrthoDB" id="9801651at2"/>
<keyword evidence="6" id="KW-0812">Transmembrane</keyword>
<feature type="domain" description="PAC" evidence="20">
    <location>
        <begin position="542"/>
        <end position="596"/>
    </location>
</feature>
<dbReference type="SMART" id="SM00448">
    <property type="entry name" value="REC"/>
    <property type="match status" value="1"/>
</dbReference>
<evidence type="ECO:0000259" key="20">
    <source>
        <dbReference type="PROSITE" id="PS50113"/>
    </source>
</evidence>
<sequence>MALNFRLSTLLGVIRMRTYLPTVVTFAAVLVAVVVAEKQNTIIHNQSLRAQVQNEAGLIASRLKGRINADIQLVQGLVAVMSTEPEMDQARFSQLAEQVFGDHKEIRLVAAAPDLVVSLIYPMKGNEAVLGLDYNKNAAQREAAFRVRDSGEMVLAGPVNLIQGGRGFIGRFPLFAGTGPDRRFFGILSAVIDVDALYADTGLTAPETAIELALVGRDGMGAEGGQFYGDSHILEDTPVLVDISFPAGSWQLAARPSEGWSVQPKNLWSLRLTLLVAGALILFPTFLAERLSAARRSAISNLKQSEAELAAQTRRLQIAVQTSQVGIWEYDVESGETVWDQQLRDLYRLPNDFGAIGSTTWQQHLHPDDRKATIEKFDKEIQGGGDLAADFRIVLPDGTIHHIRSAGRRYTDAGGQPKIIGVNWDVSQDVLLRDELLHANKALQHTNGQMHKGQLALEQAHAELQEQQAELHRLSLVAKHASDSIILTDAETRILWVNDAFTKITGFSPEEAIGSTPGDLLNGIKSDSSVFDNISDRLVLGEQISTEILNYTKSGEEIWMNSNLVPVLDDNGKIELIIGIEREITDFKNRQRELAVAKLAAEQADRVKSEFLANMSHEIRTPMNGIIGMASLLAESDLTEDEKLYVDTIQESAGALLKIINDILDLSRLEAERLEIVAADFNLHHCVKSAVNLLRPKADEKGIALTVNYAEGLIKEVRGDDGRLRQILVNLIGNAVKFTEKGGVTIFIGAHSADPYRLLIRIEDSGIGISPEQSQYIFDRFSQADTAITRAFGGTGLGLTISSVLAKRMGGGISMHSELGMGSCFDLCVQMSPATASEIDTDPSNKTSSVMLAESLILMADDNKVNRLLVNKYLIGQPIELVEVVNGREAVNQCKARTPDIVLMDMSMPELDGIAATREIRELNIVQPTIVALTANAFESDRKACMAAGMDQFLSKPISKTDLLDTLATLLAARQKNVSLSTADVAKEPLASGAVE</sequence>
<evidence type="ECO:0000256" key="10">
    <source>
        <dbReference type="ARBA" id="ARBA00022989"/>
    </source>
</evidence>
<dbReference type="InterPro" id="IPR011006">
    <property type="entry name" value="CheY-like_superfamily"/>
</dbReference>
<dbReference type="Pfam" id="PF02518">
    <property type="entry name" value="HATPase_c"/>
    <property type="match status" value="1"/>
</dbReference>
<evidence type="ECO:0000259" key="21">
    <source>
        <dbReference type="PROSITE" id="PS50839"/>
    </source>
</evidence>
<dbReference type="Pfam" id="PF03924">
    <property type="entry name" value="CHASE"/>
    <property type="match status" value="1"/>
</dbReference>
<comment type="subcellular location">
    <subcellularLocation>
        <location evidence="2">Membrane</location>
    </subcellularLocation>
</comment>
<dbReference type="Pfam" id="PF00072">
    <property type="entry name" value="Response_reg"/>
    <property type="match status" value="1"/>
</dbReference>
<dbReference type="InterPro" id="IPR036097">
    <property type="entry name" value="HisK_dim/P_sf"/>
</dbReference>
<dbReference type="CDD" id="cd17546">
    <property type="entry name" value="REC_hyHK_CKI1_RcsC-like"/>
    <property type="match status" value="1"/>
</dbReference>
<feature type="coiled-coil region" evidence="16">
    <location>
        <begin position="450"/>
        <end position="477"/>
    </location>
</feature>
<feature type="domain" description="Histidine kinase" evidence="17">
    <location>
        <begin position="614"/>
        <end position="833"/>
    </location>
</feature>
<evidence type="ECO:0000256" key="6">
    <source>
        <dbReference type="ARBA" id="ARBA00022692"/>
    </source>
</evidence>
<keyword evidence="23" id="KW-1185">Reference proteome</keyword>
<evidence type="ECO:0000259" key="19">
    <source>
        <dbReference type="PROSITE" id="PS50112"/>
    </source>
</evidence>
<feature type="coiled-coil region" evidence="16">
    <location>
        <begin position="288"/>
        <end position="322"/>
    </location>
</feature>
<dbReference type="SMART" id="SM00091">
    <property type="entry name" value="PAS"/>
    <property type="match status" value="2"/>
</dbReference>
<dbReference type="Pfam" id="PF13426">
    <property type="entry name" value="PAS_9"/>
    <property type="match status" value="1"/>
</dbReference>
<dbReference type="Pfam" id="PF08447">
    <property type="entry name" value="PAS_3"/>
    <property type="match status" value="1"/>
</dbReference>
<evidence type="ECO:0000256" key="15">
    <source>
        <dbReference type="PROSITE-ProRule" id="PRU00169"/>
    </source>
</evidence>
<keyword evidence="9" id="KW-0067">ATP-binding</keyword>
<dbReference type="Gene3D" id="3.30.565.10">
    <property type="entry name" value="Histidine kinase-like ATPase, C-terminal domain"/>
    <property type="match status" value="1"/>
</dbReference>
<organism evidence="22 23">
    <name type="scientific">Parasedimentitalea marina</name>
    <dbReference type="NCBI Taxonomy" id="2483033"/>
    <lineage>
        <taxon>Bacteria</taxon>
        <taxon>Pseudomonadati</taxon>
        <taxon>Pseudomonadota</taxon>
        <taxon>Alphaproteobacteria</taxon>
        <taxon>Rhodobacterales</taxon>
        <taxon>Paracoccaceae</taxon>
        <taxon>Parasedimentitalea</taxon>
    </lineage>
</organism>
<evidence type="ECO:0000256" key="2">
    <source>
        <dbReference type="ARBA" id="ARBA00004370"/>
    </source>
</evidence>
<evidence type="ECO:0000259" key="17">
    <source>
        <dbReference type="PROSITE" id="PS50109"/>
    </source>
</evidence>
<dbReference type="InterPro" id="IPR000014">
    <property type="entry name" value="PAS"/>
</dbReference>
<dbReference type="PROSITE" id="PS50839">
    <property type="entry name" value="CHASE"/>
    <property type="match status" value="1"/>
</dbReference>
<dbReference type="PROSITE" id="PS50113">
    <property type="entry name" value="PAC"/>
    <property type="match status" value="1"/>
</dbReference>
<evidence type="ECO:0000256" key="14">
    <source>
        <dbReference type="ARBA" id="ARBA00068150"/>
    </source>
</evidence>
<keyword evidence="11" id="KW-0902">Two-component regulatory system</keyword>
<dbReference type="SUPFAM" id="SSF55874">
    <property type="entry name" value="ATPase domain of HSP90 chaperone/DNA topoisomerase II/histidine kinase"/>
    <property type="match status" value="1"/>
</dbReference>
<keyword evidence="7" id="KW-0547">Nucleotide-binding</keyword>
<evidence type="ECO:0000256" key="5">
    <source>
        <dbReference type="ARBA" id="ARBA00022679"/>
    </source>
</evidence>
<feature type="domain" description="Response regulatory" evidence="18">
    <location>
        <begin position="856"/>
        <end position="971"/>
    </location>
</feature>
<dbReference type="InterPro" id="IPR003661">
    <property type="entry name" value="HisK_dim/P_dom"/>
</dbReference>
<comment type="subunit">
    <text evidence="13">At low DSF concentrations, interacts with RpfF.</text>
</comment>
<dbReference type="InterPro" id="IPR035965">
    <property type="entry name" value="PAS-like_dom_sf"/>
</dbReference>
<dbReference type="Pfam" id="PF00512">
    <property type="entry name" value="HisKA"/>
    <property type="match status" value="1"/>
</dbReference>
<name>A0A3T0MZY8_9RHOB</name>
<dbReference type="KEGG" id="sedi:EBB79_05145"/>
<dbReference type="InterPro" id="IPR004358">
    <property type="entry name" value="Sig_transdc_His_kin-like_C"/>
</dbReference>
<evidence type="ECO:0000256" key="8">
    <source>
        <dbReference type="ARBA" id="ARBA00022777"/>
    </source>
</evidence>
<dbReference type="EC" id="2.7.13.3" evidence="3"/>
<dbReference type="FunFam" id="1.10.287.130:FF:000002">
    <property type="entry name" value="Two-component osmosensing histidine kinase"/>
    <property type="match status" value="1"/>
</dbReference>
<dbReference type="CDD" id="cd16922">
    <property type="entry name" value="HATPase_EvgS-ArcB-TorS-like"/>
    <property type="match status" value="1"/>
</dbReference>
<dbReference type="AlphaFoldDB" id="A0A3T0MZY8"/>
<comment type="catalytic activity">
    <reaction evidence="1">
        <text>ATP + protein L-histidine = ADP + protein N-phospho-L-histidine.</text>
        <dbReference type="EC" id="2.7.13.3"/>
    </reaction>
</comment>